<proteinExistence type="predicted"/>
<dbReference type="Proteomes" id="UP000735874">
    <property type="component" value="Unassembled WGS sequence"/>
</dbReference>
<sequence length="38" mass="4241">MSDWKLAKKIARYLKDTKGLKLTMQAVSKSGDEVAIES</sequence>
<gene>
    <name evidence="1" type="ORF">PC113_g14699</name>
    <name evidence="2" type="ORF">PC115_g6968</name>
    <name evidence="3" type="ORF">PC117_g8251</name>
    <name evidence="4" type="ORF">PC118_g14973</name>
    <name evidence="5" type="ORF">PC129_g5708</name>
</gene>
<evidence type="ECO:0000313" key="2">
    <source>
        <dbReference type="EMBL" id="KAG2929161.1"/>
    </source>
</evidence>
<dbReference type="EMBL" id="RCMI01000161">
    <property type="protein sequence ID" value="KAG2929161.1"/>
    <property type="molecule type" value="Genomic_DNA"/>
</dbReference>
<dbReference type="EMBL" id="RCML01000563">
    <property type="protein sequence ID" value="KAG2973718.1"/>
    <property type="molecule type" value="Genomic_DNA"/>
</dbReference>
<dbReference type="EMBL" id="RCMG01000516">
    <property type="protein sequence ID" value="KAG2852830.1"/>
    <property type="molecule type" value="Genomic_DNA"/>
</dbReference>
<dbReference type="Proteomes" id="UP000697107">
    <property type="component" value="Unassembled WGS sequence"/>
</dbReference>
<evidence type="ECO:0000313" key="3">
    <source>
        <dbReference type="EMBL" id="KAG2945690.1"/>
    </source>
</evidence>
<dbReference type="Proteomes" id="UP000760860">
    <property type="component" value="Unassembled WGS sequence"/>
</dbReference>
<organism evidence="5 6">
    <name type="scientific">Phytophthora cactorum</name>
    <dbReference type="NCBI Taxonomy" id="29920"/>
    <lineage>
        <taxon>Eukaryota</taxon>
        <taxon>Sar</taxon>
        <taxon>Stramenopiles</taxon>
        <taxon>Oomycota</taxon>
        <taxon>Peronosporomycetes</taxon>
        <taxon>Peronosporales</taxon>
        <taxon>Peronosporaceae</taxon>
        <taxon>Phytophthora</taxon>
    </lineage>
</organism>
<accession>A0A8T1IFN2</accession>
<evidence type="ECO:0000313" key="4">
    <source>
        <dbReference type="EMBL" id="KAG2973718.1"/>
    </source>
</evidence>
<dbReference type="EMBL" id="RCMK01000176">
    <property type="protein sequence ID" value="KAG2945690.1"/>
    <property type="molecule type" value="Genomic_DNA"/>
</dbReference>
<dbReference type="EMBL" id="RCMV01000139">
    <property type="protein sequence ID" value="KAG3223599.1"/>
    <property type="molecule type" value="Genomic_DNA"/>
</dbReference>
<dbReference type="Proteomes" id="UP000774804">
    <property type="component" value="Unassembled WGS sequence"/>
</dbReference>
<evidence type="ECO:0000313" key="1">
    <source>
        <dbReference type="EMBL" id="KAG2852830.1"/>
    </source>
</evidence>
<evidence type="ECO:0000313" key="5">
    <source>
        <dbReference type="EMBL" id="KAG3223599.1"/>
    </source>
</evidence>
<dbReference type="AlphaFoldDB" id="A0A8T1IFN2"/>
<reference evidence="5" key="1">
    <citation type="submission" date="2018-05" db="EMBL/GenBank/DDBJ databases">
        <title>Effector identification in a new, highly contiguous assembly of the strawberry crown rot pathogen Phytophthora cactorum.</title>
        <authorList>
            <person name="Armitage A.D."/>
            <person name="Nellist C.F."/>
            <person name="Bates H."/>
            <person name="Vickerstaff R.J."/>
            <person name="Harrison R.J."/>
        </authorList>
    </citation>
    <scope>NUCLEOTIDE SEQUENCE</scope>
    <source>
        <strain evidence="1">15-7</strain>
        <strain evidence="2">4032</strain>
        <strain evidence="3">4040</strain>
        <strain evidence="4">P415</strain>
        <strain evidence="5">P421</strain>
    </source>
</reference>
<comment type="caution">
    <text evidence="5">The sequence shown here is derived from an EMBL/GenBank/DDBJ whole genome shotgun (WGS) entry which is preliminary data.</text>
</comment>
<name>A0A8T1IFN2_9STRA</name>
<evidence type="ECO:0000313" key="6">
    <source>
        <dbReference type="Proteomes" id="UP000760860"/>
    </source>
</evidence>
<dbReference type="Proteomes" id="UP000736787">
    <property type="component" value="Unassembled WGS sequence"/>
</dbReference>
<protein>
    <submittedName>
        <fullName evidence="5">Uncharacterized protein</fullName>
    </submittedName>
</protein>